<dbReference type="GO" id="GO:0008270">
    <property type="term" value="F:zinc ion binding"/>
    <property type="evidence" value="ECO:0007669"/>
    <property type="project" value="UniProtKB-KW"/>
</dbReference>
<evidence type="ECO:0000256" key="9">
    <source>
        <dbReference type="ARBA" id="ARBA00023187"/>
    </source>
</evidence>
<dbReference type="PANTHER" id="PTHR32297">
    <property type="entry name" value="SODIUM CHANNEL MODIFIER 1"/>
    <property type="match status" value="1"/>
</dbReference>
<keyword evidence="8" id="KW-0862">Zinc</keyword>
<keyword evidence="9" id="KW-0508">mRNA splicing</keyword>
<keyword evidence="15" id="KW-0813">Transport</keyword>
<evidence type="ECO:0000256" key="11">
    <source>
        <dbReference type="SAM" id="Coils"/>
    </source>
</evidence>
<evidence type="ECO:0000313" key="15">
    <source>
        <dbReference type="EMBL" id="KAK2568436.1"/>
    </source>
</evidence>
<dbReference type="GO" id="GO:0006397">
    <property type="term" value="P:mRNA processing"/>
    <property type="evidence" value="ECO:0007669"/>
    <property type="project" value="UniProtKB-KW"/>
</dbReference>
<evidence type="ECO:0000259" key="14">
    <source>
        <dbReference type="Pfam" id="PF15805"/>
    </source>
</evidence>
<feature type="compositionally biased region" description="Basic and acidic residues" evidence="12">
    <location>
        <begin position="195"/>
        <end position="207"/>
    </location>
</feature>
<evidence type="ECO:0000259" key="13">
    <source>
        <dbReference type="Pfam" id="PF15803"/>
    </source>
</evidence>
<reference evidence="15" key="1">
    <citation type="journal article" date="2023" name="G3 (Bethesda)">
        <title>Whole genome assembly and annotation of the endangered Caribbean coral Acropora cervicornis.</title>
        <authorList>
            <person name="Selwyn J.D."/>
            <person name="Vollmer S.V."/>
        </authorList>
    </citation>
    <scope>NUCLEOTIDE SEQUENCE</scope>
    <source>
        <strain evidence="15">K2</strain>
    </source>
</reference>
<dbReference type="Proteomes" id="UP001249851">
    <property type="component" value="Unassembled WGS sequence"/>
</dbReference>
<keyword evidence="7" id="KW-0863">Zinc-finger</keyword>
<dbReference type="InterPro" id="IPR033570">
    <property type="entry name" value="SCNM1"/>
</dbReference>
<dbReference type="InterPro" id="IPR031625">
    <property type="entry name" value="SCNM1_acidic"/>
</dbReference>
<dbReference type="PANTHER" id="PTHR32297:SF1">
    <property type="entry name" value="SODIUM CHANNEL MODIFIER 1"/>
    <property type="match status" value="1"/>
</dbReference>
<evidence type="ECO:0000256" key="10">
    <source>
        <dbReference type="ARBA" id="ARBA00023242"/>
    </source>
</evidence>
<protein>
    <recommendedName>
        <fullName evidence="3">Sodium channel modifier 1</fullName>
    </recommendedName>
</protein>
<keyword evidence="6" id="KW-0747">Spliceosome</keyword>
<feature type="compositionally biased region" description="Polar residues" evidence="12">
    <location>
        <begin position="70"/>
        <end position="84"/>
    </location>
</feature>
<organism evidence="15 16">
    <name type="scientific">Acropora cervicornis</name>
    <name type="common">Staghorn coral</name>
    <dbReference type="NCBI Taxonomy" id="6130"/>
    <lineage>
        <taxon>Eukaryota</taxon>
        <taxon>Metazoa</taxon>
        <taxon>Cnidaria</taxon>
        <taxon>Anthozoa</taxon>
        <taxon>Hexacorallia</taxon>
        <taxon>Scleractinia</taxon>
        <taxon>Astrocoeniina</taxon>
        <taxon>Acroporidae</taxon>
        <taxon>Acropora</taxon>
    </lineage>
</organism>
<dbReference type="AlphaFoldDB" id="A0AAD9QW02"/>
<evidence type="ECO:0000256" key="8">
    <source>
        <dbReference type="ARBA" id="ARBA00022833"/>
    </source>
</evidence>
<evidence type="ECO:0000256" key="1">
    <source>
        <dbReference type="ARBA" id="ARBA00004324"/>
    </source>
</evidence>
<keyword evidence="15" id="KW-0406">Ion transport</keyword>
<dbReference type="GO" id="GO:0016607">
    <property type="term" value="C:nuclear speck"/>
    <property type="evidence" value="ECO:0007669"/>
    <property type="project" value="UniProtKB-SubCell"/>
</dbReference>
<comment type="caution">
    <text evidence="15">The sequence shown here is derived from an EMBL/GenBank/DDBJ whole genome shotgun (WGS) entry which is preliminary data.</text>
</comment>
<dbReference type="InterPro" id="IPR031622">
    <property type="entry name" value="Znf-SCNM1"/>
</dbReference>
<evidence type="ECO:0000256" key="5">
    <source>
        <dbReference type="ARBA" id="ARBA00022723"/>
    </source>
</evidence>
<evidence type="ECO:0000256" key="7">
    <source>
        <dbReference type="ARBA" id="ARBA00022771"/>
    </source>
</evidence>
<gene>
    <name evidence="15" type="ORF">P5673_007474</name>
</gene>
<feature type="region of interest" description="Disordered" evidence="12">
    <location>
        <begin position="70"/>
        <end position="107"/>
    </location>
</feature>
<feature type="compositionally biased region" description="Basic and acidic residues" evidence="12">
    <location>
        <begin position="222"/>
        <end position="231"/>
    </location>
</feature>
<keyword evidence="11" id="KW-0175">Coiled coil</keyword>
<evidence type="ECO:0000256" key="12">
    <source>
        <dbReference type="SAM" id="MobiDB-lite"/>
    </source>
</evidence>
<feature type="region of interest" description="Disordered" evidence="12">
    <location>
        <begin position="129"/>
        <end position="207"/>
    </location>
</feature>
<evidence type="ECO:0000256" key="6">
    <source>
        <dbReference type="ARBA" id="ARBA00022728"/>
    </source>
</evidence>
<dbReference type="GO" id="GO:0005681">
    <property type="term" value="C:spliceosomal complex"/>
    <property type="evidence" value="ECO:0007669"/>
    <property type="project" value="UniProtKB-KW"/>
</dbReference>
<feature type="compositionally biased region" description="Polar residues" evidence="12">
    <location>
        <begin position="139"/>
        <end position="193"/>
    </location>
</feature>
<dbReference type="GO" id="GO:0008380">
    <property type="term" value="P:RNA splicing"/>
    <property type="evidence" value="ECO:0007669"/>
    <property type="project" value="UniProtKB-KW"/>
</dbReference>
<feature type="region of interest" description="Disordered" evidence="12">
    <location>
        <begin position="221"/>
        <end position="245"/>
    </location>
</feature>
<feature type="domain" description="Sodium channel modifier 1 acidic C-terminal" evidence="14">
    <location>
        <begin position="201"/>
        <end position="244"/>
    </location>
</feature>
<reference evidence="15" key="2">
    <citation type="journal article" date="2023" name="Science">
        <title>Genomic signatures of disease resistance in endangered staghorn corals.</title>
        <authorList>
            <person name="Vollmer S.V."/>
            <person name="Selwyn J.D."/>
            <person name="Despard B.A."/>
            <person name="Roesel C.L."/>
        </authorList>
    </citation>
    <scope>NUCLEOTIDE SEQUENCE</scope>
    <source>
        <strain evidence="15">K2</strain>
    </source>
</reference>
<keyword evidence="4" id="KW-0507">mRNA processing</keyword>
<proteinExistence type="predicted"/>
<evidence type="ECO:0000256" key="4">
    <source>
        <dbReference type="ARBA" id="ARBA00022664"/>
    </source>
</evidence>
<keyword evidence="5" id="KW-0479">Metal-binding</keyword>
<keyword evidence="10" id="KW-0539">Nucleus</keyword>
<evidence type="ECO:0000256" key="3">
    <source>
        <dbReference type="ARBA" id="ARBA00020620"/>
    </source>
</evidence>
<keyword evidence="15" id="KW-0407">Ion channel</keyword>
<name>A0AAD9QW02_ACRCE</name>
<evidence type="ECO:0000256" key="2">
    <source>
        <dbReference type="ARBA" id="ARBA00004642"/>
    </source>
</evidence>
<feature type="coiled-coil region" evidence="11">
    <location>
        <begin position="18"/>
        <end position="45"/>
    </location>
</feature>
<accession>A0AAD9QW02</accession>
<sequence length="245" mass="27595">MVCKHCPVFDTVAVLSIHRQGKKHLANAKVRLEKLREDAELRQKREHMQYLNSIQENPNETEKAPLLKITQQQTKSALRGSQCSRTKRCANQERKPNLPFFQSRKPVYTKTNNTQTWETGAELSNQVGANSHVVDDTTAFPSNSRGSETTGNKSTGSSQIPSISNLSKQGSSELISRAPNQLTQPASGLLNNHQHQKELSPDERARREHFSRLRQAGWIRGSDGKWCKDENAEFDSDEDEPPLPP</sequence>
<dbReference type="EMBL" id="JARQWQ010000012">
    <property type="protein sequence ID" value="KAK2568436.1"/>
    <property type="molecule type" value="Genomic_DNA"/>
</dbReference>
<dbReference type="GO" id="GO:0034220">
    <property type="term" value="P:monoatomic ion transmembrane transport"/>
    <property type="evidence" value="ECO:0007669"/>
    <property type="project" value="UniProtKB-KW"/>
</dbReference>
<feature type="compositionally biased region" description="Acidic residues" evidence="12">
    <location>
        <begin position="232"/>
        <end position="245"/>
    </location>
</feature>
<dbReference type="Pfam" id="PF15805">
    <property type="entry name" value="SCNM1_acidic"/>
    <property type="match status" value="1"/>
</dbReference>
<feature type="domain" description="Sodium channel modifier 1 zinc-finger" evidence="13">
    <location>
        <begin position="2"/>
        <end position="26"/>
    </location>
</feature>
<evidence type="ECO:0000313" key="16">
    <source>
        <dbReference type="Proteomes" id="UP001249851"/>
    </source>
</evidence>
<dbReference type="Pfam" id="PF15803">
    <property type="entry name" value="zf-SCNM1"/>
    <property type="match status" value="1"/>
</dbReference>
<comment type="subcellular location">
    <subcellularLocation>
        <location evidence="1">Nucleus speckle</location>
    </subcellularLocation>
    <subcellularLocation>
        <location evidence="2">Nucleus</location>
        <location evidence="2">Nucleoplasm</location>
    </subcellularLocation>
</comment>
<keyword evidence="16" id="KW-1185">Reference proteome</keyword>